<dbReference type="OrthoDB" id="2269002at2"/>
<sequence>MFKINGKGAALLMLLGAMVGSMAVTDASAKSKVNKEVAKINISNIFNANTTFTTGIGVTEKNETISPYNRFQTYKLNKSLKLTNEFKHKTATLPKGSVITGYADDQGNIINVDNTTLSIKNQKRVKKLGNWHYSYPMNKVNNGAVKKYVRNTAFSYNSLASVPKLSVKTSQAQYDGAATKLPFISVTADSQLVYHKSGQSFGATYYAKIKKFKRTHSTITYYLNKRVNGVTTKRTKIGKHYRYKLSLKLGNVFQSRDSYNGDAGAYNLTVKNGKQSFFLLVEEHTVLQAYLNTLTGNESISTNDKDLSLAYINSLH</sequence>
<comment type="caution">
    <text evidence="2">The sequence shown here is derived from an EMBL/GenBank/DDBJ whole genome shotgun (WGS) entry which is preliminary data.</text>
</comment>
<dbReference type="EMBL" id="RKLX01000024">
    <property type="protein sequence ID" value="TGD17687.1"/>
    <property type="molecule type" value="Genomic_DNA"/>
</dbReference>
<evidence type="ECO:0008006" key="4">
    <source>
        <dbReference type="Google" id="ProtNLM"/>
    </source>
</evidence>
<dbReference type="RefSeq" id="WP_135368772.1">
    <property type="nucleotide sequence ID" value="NZ_RKLX01000024.1"/>
</dbReference>
<dbReference type="Proteomes" id="UP000297348">
    <property type="component" value="Unassembled WGS sequence"/>
</dbReference>
<reference evidence="2 3" key="1">
    <citation type="submission" date="2018-10" db="EMBL/GenBank/DDBJ databases">
        <title>Lactobacillus sp. R7 and Lactobacillus sp. R19 isolated from fermented mustard green product of Taiwan.</title>
        <authorList>
            <person name="Lin S.-T."/>
        </authorList>
    </citation>
    <scope>NUCLEOTIDE SEQUENCE [LARGE SCALE GENOMIC DNA]</scope>
    <source>
        <strain evidence="2 3">BCRC 81129</strain>
    </source>
</reference>
<protein>
    <recommendedName>
        <fullName evidence="4">Cell surface protein</fullName>
    </recommendedName>
</protein>
<proteinExistence type="predicted"/>
<feature type="signal peptide" evidence="1">
    <location>
        <begin position="1"/>
        <end position="23"/>
    </location>
</feature>
<evidence type="ECO:0000313" key="3">
    <source>
        <dbReference type="Proteomes" id="UP000297348"/>
    </source>
</evidence>
<organism evidence="2 3">
    <name type="scientific">Levilactobacillus suantsaiihabitans</name>
    <dbReference type="NCBI Taxonomy" id="2487722"/>
    <lineage>
        <taxon>Bacteria</taxon>
        <taxon>Bacillati</taxon>
        <taxon>Bacillota</taxon>
        <taxon>Bacilli</taxon>
        <taxon>Lactobacillales</taxon>
        <taxon>Lactobacillaceae</taxon>
        <taxon>Levilactobacillus</taxon>
    </lineage>
</organism>
<evidence type="ECO:0000256" key="1">
    <source>
        <dbReference type="SAM" id="SignalP"/>
    </source>
</evidence>
<feature type="chain" id="PRO_5039494701" description="Cell surface protein" evidence="1">
    <location>
        <begin position="24"/>
        <end position="316"/>
    </location>
</feature>
<dbReference type="AlphaFoldDB" id="A0A4Z0J5I9"/>
<keyword evidence="1" id="KW-0732">Signal</keyword>
<name>A0A4Z0J5I9_9LACO</name>
<gene>
    <name evidence="2" type="ORF">EGT51_11225</name>
</gene>
<accession>A0A4Z0J5I9</accession>
<evidence type="ECO:0000313" key="2">
    <source>
        <dbReference type="EMBL" id="TGD17687.1"/>
    </source>
</evidence>
<keyword evidence="3" id="KW-1185">Reference proteome</keyword>